<dbReference type="OrthoDB" id="7873196at2"/>
<protein>
    <submittedName>
        <fullName evidence="10">Putative inner membrane protein</fullName>
    </submittedName>
</protein>
<comment type="similarity">
    <text evidence="8">Belongs to the TsuA/YedE (TC 9.B.102) family.</text>
</comment>
<dbReference type="RefSeq" id="WP_099556720.1">
    <property type="nucleotide sequence ID" value="NZ_LT960614.1"/>
</dbReference>
<dbReference type="InterPro" id="IPR007272">
    <property type="entry name" value="Sulf_transp_TsuA/YedE"/>
</dbReference>
<gene>
    <name evidence="10" type="ORF">HDIA_2790</name>
</gene>
<evidence type="ECO:0000256" key="4">
    <source>
        <dbReference type="ARBA" id="ARBA00022519"/>
    </source>
</evidence>
<evidence type="ECO:0000256" key="8">
    <source>
        <dbReference type="ARBA" id="ARBA00035655"/>
    </source>
</evidence>
<evidence type="ECO:0000256" key="3">
    <source>
        <dbReference type="ARBA" id="ARBA00022475"/>
    </source>
</evidence>
<dbReference type="PANTHER" id="PTHR30574">
    <property type="entry name" value="INNER MEMBRANE PROTEIN YEDE"/>
    <property type="match status" value="1"/>
</dbReference>
<sequence length="171" mass="17479">MTSGPRPFWPPLVAGFALGLTLLLTFVISGNGLGASGFVTRLAAQISAWIAPDPTAANAYFGPFIKAGAPLASWITWEIVGVLIGAFIGARSAGRTKVMIERGPHASAGQRLAYAFIGGAIVGFGARLARGCTSGLGLSGGATLAVAGFVFLAGFFIAGFAVSAFMRRAWQ</sequence>
<proteinExistence type="inferred from homology"/>
<evidence type="ECO:0000313" key="11">
    <source>
        <dbReference type="Proteomes" id="UP000223606"/>
    </source>
</evidence>
<organism evidence="10 11">
    <name type="scientific">Hartmannibacter diazotrophicus</name>
    <dbReference type="NCBI Taxonomy" id="1482074"/>
    <lineage>
        <taxon>Bacteria</taxon>
        <taxon>Pseudomonadati</taxon>
        <taxon>Pseudomonadota</taxon>
        <taxon>Alphaproteobacteria</taxon>
        <taxon>Hyphomicrobiales</taxon>
        <taxon>Pleomorphomonadaceae</taxon>
        <taxon>Hartmannibacter</taxon>
    </lineage>
</organism>
<keyword evidence="6 9" id="KW-1133">Transmembrane helix</keyword>
<feature type="transmembrane region" description="Helical" evidence="9">
    <location>
        <begin position="111"/>
        <end position="129"/>
    </location>
</feature>
<dbReference type="AlphaFoldDB" id="A0A2C9D9B9"/>
<dbReference type="Proteomes" id="UP000223606">
    <property type="component" value="Chromosome 1"/>
</dbReference>
<evidence type="ECO:0000256" key="1">
    <source>
        <dbReference type="ARBA" id="ARBA00004429"/>
    </source>
</evidence>
<evidence type="ECO:0000256" key="6">
    <source>
        <dbReference type="ARBA" id="ARBA00022989"/>
    </source>
</evidence>
<accession>A0A2C9D9B9</accession>
<evidence type="ECO:0000313" key="10">
    <source>
        <dbReference type="EMBL" id="SON56331.1"/>
    </source>
</evidence>
<feature type="transmembrane region" description="Helical" evidence="9">
    <location>
        <begin position="141"/>
        <end position="166"/>
    </location>
</feature>
<keyword evidence="11" id="KW-1185">Reference proteome</keyword>
<dbReference type="KEGG" id="hdi:HDIA_2790"/>
<dbReference type="PANTHER" id="PTHR30574:SF1">
    <property type="entry name" value="SULPHUR TRANSPORT DOMAIN-CONTAINING PROTEIN"/>
    <property type="match status" value="1"/>
</dbReference>
<name>A0A2C9D9B9_9HYPH</name>
<reference evidence="11" key="1">
    <citation type="submission" date="2017-09" db="EMBL/GenBank/DDBJ databases">
        <title>Genome sequence of Nannocystis excedens DSM 71.</title>
        <authorList>
            <person name="Blom J."/>
        </authorList>
    </citation>
    <scope>NUCLEOTIDE SEQUENCE [LARGE SCALE GENOMIC DNA]</scope>
    <source>
        <strain evidence="11">type strain: E19</strain>
    </source>
</reference>
<dbReference type="GO" id="GO:0005886">
    <property type="term" value="C:plasma membrane"/>
    <property type="evidence" value="ECO:0007669"/>
    <property type="project" value="UniProtKB-SubCell"/>
</dbReference>
<keyword evidence="4" id="KW-0997">Cell inner membrane</keyword>
<keyword evidence="2" id="KW-0813">Transport</keyword>
<keyword evidence="5 9" id="KW-0812">Transmembrane</keyword>
<dbReference type="Pfam" id="PF04143">
    <property type="entry name" value="Sulf_transp"/>
    <property type="match status" value="1"/>
</dbReference>
<feature type="transmembrane region" description="Helical" evidence="9">
    <location>
        <begin position="72"/>
        <end position="90"/>
    </location>
</feature>
<evidence type="ECO:0000256" key="9">
    <source>
        <dbReference type="SAM" id="Phobius"/>
    </source>
</evidence>
<keyword evidence="7 9" id="KW-0472">Membrane</keyword>
<evidence type="ECO:0000256" key="7">
    <source>
        <dbReference type="ARBA" id="ARBA00023136"/>
    </source>
</evidence>
<comment type="subcellular location">
    <subcellularLocation>
        <location evidence="1">Cell inner membrane</location>
        <topology evidence="1">Multi-pass membrane protein</topology>
    </subcellularLocation>
</comment>
<keyword evidence="3" id="KW-1003">Cell membrane</keyword>
<evidence type="ECO:0000256" key="2">
    <source>
        <dbReference type="ARBA" id="ARBA00022448"/>
    </source>
</evidence>
<evidence type="ECO:0000256" key="5">
    <source>
        <dbReference type="ARBA" id="ARBA00022692"/>
    </source>
</evidence>
<dbReference type="EMBL" id="LT960614">
    <property type="protein sequence ID" value="SON56331.1"/>
    <property type="molecule type" value="Genomic_DNA"/>
</dbReference>